<name>A0A7W9KHN3_9PSEU</name>
<proteinExistence type="inferred from homology"/>
<dbReference type="GO" id="GO:0005267">
    <property type="term" value="F:potassium channel activity"/>
    <property type="evidence" value="ECO:0007669"/>
    <property type="project" value="UniProtKB-KW"/>
</dbReference>
<evidence type="ECO:0000256" key="7">
    <source>
        <dbReference type="ARBA" id="ARBA00022958"/>
    </source>
</evidence>
<dbReference type="InterPro" id="IPR010617">
    <property type="entry name" value="TMEM175-like"/>
</dbReference>
<evidence type="ECO:0000256" key="4">
    <source>
        <dbReference type="ARBA" id="ARBA00022538"/>
    </source>
</evidence>
<evidence type="ECO:0000256" key="5">
    <source>
        <dbReference type="ARBA" id="ARBA00022692"/>
    </source>
</evidence>
<evidence type="ECO:0000256" key="13">
    <source>
        <dbReference type="SAM" id="Phobius"/>
    </source>
</evidence>
<dbReference type="PANTHER" id="PTHR31462">
    <property type="entry name" value="ENDOSOMAL/LYSOSOMAL POTASSIUM CHANNEL TMEM175"/>
    <property type="match status" value="1"/>
</dbReference>
<evidence type="ECO:0000313" key="14">
    <source>
        <dbReference type="EMBL" id="MBB5892801.1"/>
    </source>
</evidence>
<keyword evidence="5 13" id="KW-0812">Transmembrane</keyword>
<comment type="subcellular location">
    <subcellularLocation>
        <location evidence="1">Membrane</location>
        <topology evidence="1">Multi-pass membrane protein</topology>
    </subcellularLocation>
</comment>
<evidence type="ECO:0000256" key="8">
    <source>
        <dbReference type="ARBA" id="ARBA00022989"/>
    </source>
</evidence>
<reference evidence="14 15" key="1">
    <citation type="submission" date="2020-08" db="EMBL/GenBank/DDBJ databases">
        <title>Sequencing the genomes of 1000 actinobacteria strains.</title>
        <authorList>
            <person name="Klenk H.-P."/>
        </authorList>
    </citation>
    <scope>NUCLEOTIDE SEQUENCE [LARGE SCALE GENOMIC DNA]</scope>
    <source>
        <strain evidence="14 15">DSM 43851</strain>
    </source>
</reference>
<dbReference type="Pfam" id="PF06736">
    <property type="entry name" value="TMEM175"/>
    <property type="match status" value="1"/>
</dbReference>
<sequence>MTEGDEDEGNDSGEVDLGRLLALSDGVFAIAMTLLVLDIRIPDDVHGDDFLRAMADLKPAIAGYLISYLVIGVLWLTHHRLFRRLRVRHSRIMTLNVVLLGLVALLPFPSSLLAKHGDEPLSYALYAANVCAVFAMQVLIIAVSQRNGDIVPMRGRFPRLGWYFQPMAAGLVFAVWAIVAVSGYPGQANYAWWLLVPLILGIRRLNQPKPVLAQS</sequence>
<keyword evidence="8 13" id="KW-1133">Transmembrane helix</keyword>
<keyword evidence="4" id="KW-0633">Potassium transport</keyword>
<evidence type="ECO:0000256" key="2">
    <source>
        <dbReference type="ARBA" id="ARBA00006920"/>
    </source>
</evidence>
<feature type="transmembrane region" description="Helical" evidence="13">
    <location>
        <begin position="90"/>
        <end position="109"/>
    </location>
</feature>
<keyword evidence="3" id="KW-0813">Transport</keyword>
<comment type="catalytic activity">
    <reaction evidence="12">
        <text>K(+)(in) = K(+)(out)</text>
        <dbReference type="Rhea" id="RHEA:29463"/>
        <dbReference type="ChEBI" id="CHEBI:29103"/>
    </reaction>
</comment>
<keyword evidence="11" id="KW-0407">Ion channel</keyword>
<evidence type="ECO:0000256" key="11">
    <source>
        <dbReference type="ARBA" id="ARBA00023303"/>
    </source>
</evidence>
<dbReference type="EMBL" id="JACHIR010000001">
    <property type="protein sequence ID" value="MBB5892801.1"/>
    <property type="molecule type" value="Genomic_DNA"/>
</dbReference>
<dbReference type="AlphaFoldDB" id="A0A7W9KHN3"/>
<evidence type="ECO:0000256" key="6">
    <source>
        <dbReference type="ARBA" id="ARBA00022826"/>
    </source>
</evidence>
<keyword evidence="9" id="KW-0406">Ion transport</keyword>
<comment type="caution">
    <text evidence="14">The sequence shown here is derived from an EMBL/GenBank/DDBJ whole genome shotgun (WGS) entry which is preliminary data.</text>
</comment>
<dbReference type="RefSeq" id="WP_184863767.1">
    <property type="nucleotide sequence ID" value="NZ_BAAAWY010000001.1"/>
</dbReference>
<dbReference type="GO" id="GO:0015252">
    <property type="term" value="F:proton channel activity"/>
    <property type="evidence" value="ECO:0007669"/>
    <property type="project" value="InterPro"/>
</dbReference>
<keyword evidence="6" id="KW-0631">Potassium channel</keyword>
<keyword evidence="10 13" id="KW-0472">Membrane</keyword>
<evidence type="ECO:0000256" key="12">
    <source>
        <dbReference type="ARBA" id="ARBA00034430"/>
    </source>
</evidence>
<protein>
    <submittedName>
        <fullName evidence="14">Putative membrane protein</fullName>
    </submittedName>
</protein>
<dbReference type="PANTHER" id="PTHR31462:SF5">
    <property type="entry name" value="ENDOSOMAL_LYSOSOMAL PROTON CHANNEL TMEM175"/>
    <property type="match status" value="1"/>
</dbReference>
<evidence type="ECO:0000313" key="15">
    <source>
        <dbReference type="Proteomes" id="UP000585638"/>
    </source>
</evidence>
<keyword evidence="15" id="KW-1185">Reference proteome</keyword>
<organism evidence="14 15">
    <name type="scientific">Kutzneria kofuensis</name>
    <dbReference type="NCBI Taxonomy" id="103725"/>
    <lineage>
        <taxon>Bacteria</taxon>
        <taxon>Bacillati</taxon>
        <taxon>Actinomycetota</taxon>
        <taxon>Actinomycetes</taxon>
        <taxon>Pseudonocardiales</taxon>
        <taxon>Pseudonocardiaceae</taxon>
        <taxon>Kutzneria</taxon>
    </lineage>
</organism>
<feature type="transmembrane region" description="Helical" evidence="13">
    <location>
        <begin position="121"/>
        <end position="143"/>
    </location>
</feature>
<evidence type="ECO:0000256" key="10">
    <source>
        <dbReference type="ARBA" id="ARBA00023136"/>
    </source>
</evidence>
<comment type="similarity">
    <text evidence="2">Belongs to the TMEM175 family.</text>
</comment>
<evidence type="ECO:0000256" key="3">
    <source>
        <dbReference type="ARBA" id="ARBA00022448"/>
    </source>
</evidence>
<feature type="transmembrane region" description="Helical" evidence="13">
    <location>
        <begin position="61"/>
        <end position="78"/>
    </location>
</feature>
<gene>
    <name evidence="14" type="ORF">BJ998_003997</name>
</gene>
<feature type="transmembrane region" description="Helical" evidence="13">
    <location>
        <begin position="163"/>
        <end position="184"/>
    </location>
</feature>
<dbReference type="GO" id="GO:0016020">
    <property type="term" value="C:membrane"/>
    <property type="evidence" value="ECO:0007669"/>
    <property type="project" value="UniProtKB-SubCell"/>
</dbReference>
<evidence type="ECO:0000256" key="9">
    <source>
        <dbReference type="ARBA" id="ARBA00023065"/>
    </source>
</evidence>
<feature type="transmembrane region" description="Helical" evidence="13">
    <location>
        <begin position="20"/>
        <end position="41"/>
    </location>
</feature>
<accession>A0A7W9KHN3</accession>
<evidence type="ECO:0000256" key="1">
    <source>
        <dbReference type="ARBA" id="ARBA00004141"/>
    </source>
</evidence>
<dbReference type="Proteomes" id="UP000585638">
    <property type="component" value="Unassembled WGS sequence"/>
</dbReference>
<keyword evidence="7" id="KW-0630">Potassium</keyword>